<gene>
    <name evidence="2" type="ORF">Taro_015984</name>
</gene>
<sequence length="83" mass="9175">MEHHHPEQPTESKGGELSQRVSSTRKGKPLNKTGISTEAQPARHPWHSPDYHLAEPTGHEKRSQPPNPGDTRSPTSAAEKPKK</sequence>
<feature type="region of interest" description="Disordered" evidence="1">
    <location>
        <begin position="1"/>
        <end position="83"/>
    </location>
</feature>
<organism evidence="2 3">
    <name type="scientific">Colocasia esculenta</name>
    <name type="common">Wild taro</name>
    <name type="synonym">Arum esculentum</name>
    <dbReference type="NCBI Taxonomy" id="4460"/>
    <lineage>
        <taxon>Eukaryota</taxon>
        <taxon>Viridiplantae</taxon>
        <taxon>Streptophyta</taxon>
        <taxon>Embryophyta</taxon>
        <taxon>Tracheophyta</taxon>
        <taxon>Spermatophyta</taxon>
        <taxon>Magnoliopsida</taxon>
        <taxon>Liliopsida</taxon>
        <taxon>Araceae</taxon>
        <taxon>Aroideae</taxon>
        <taxon>Colocasieae</taxon>
        <taxon>Colocasia</taxon>
    </lineage>
</organism>
<accession>A0A843UCS3</accession>
<feature type="compositionally biased region" description="Basic and acidic residues" evidence="1">
    <location>
        <begin position="1"/>
        <end position="14"/>
    </location>
</feature>
<evidence type="ECO:0000313" key="2">
    <source>
        <dbReference type="EMBL" id="MQL83502.1"/>
    </source>
</evidence>
<protein>
    <submittedName>
        <fullName evidence="2">Uncharacterized protein</fullName>
    </submittedName>
</protein>
<reference evidence="2" key="1">
    <citation type="submission" date="2017-07" db="EMBL/GenBank/DDBJ databases">
        <title>Taro Niue Genome Assembly and Annotation.</title>
        <authorList>
            <person name="Atibalentja N."/>
            <person name="Keating K."/>
            <person name="Fields C.J."/>
        </authorList>
    </citation>
    <scope>NUCLEOTIDE SEQUENCE</scope>
    <source>
        <strain evidence="2">Niue_2</strain>
        <tissue evidence="2">Leaf</tissue>
    </source>
</reference>
<dbReference type="AlphaFoldDB" id="A0A843UCS3"/>
<proteinExistence type="predicted"/>
<dbReference type="Proteomes" id="UP000652761">
    <property type="component" value="Unassembled WGS sequence"/>
</dbReference>
<keyword evidence="3" id="KW-1185">Reference proteome</keyword>
<feature type="compositionally biased region" description="Basic and acidic residues" evidence="1">
    <location>
        <begin position="47"/>
        <end position="63"/>
    </location>
</feature>
<evidence type="ECO:0000313" key="3">
    <source>
        <dbReference type="Proteomes" id="UP000652761"/>
    </source>
</evidence>
<dbReference type="EMBL" id="NMUH01000698">
    <property type="protein sequence ID" value="MQL83502.1"/>
    <property type="molecule type" value="Genomic_DNA"/>
</dbReference>
<name>A0A843UCS3_COLES</name>
<evidence type="ECO:0000256" key="1">
    <source>
        <dbReference type="SAM" id="MobiDB-lite"/>
    </source>
</evidence>
<comment type="caution">
    <text evidence="2">The sequence shown here is derived from an EMBL/GenBank/DDBJ whole genome shotgun (WGS) entry which is preliminary data.</text>
</comment>